<comment type="caution">
    <text evidence="6">Lacks conserved residue(s) required for the propagation of feature annotation.</text>
</comment>
<evidence type="ECO:0000313" key="7">
    <source>
        <dbReference type="EMBL" id="RRS03459.1"/>
    </source>
</evidence>
<evidence type="ECO:0000256" key="1">
    <source>
        <dbReference type="ARBA" id="ARBA00004370"/>
    </source>
</evidence>
<dbReference type="InterPro" id="IPR045214">
    <property type="entry name" value="Surf1/Surf4"/>
</dbReference>
<evidence type="ECO:0000256" key="3">
    <source>
        <dbReference type="ARBA" id="ARBA00022692"/>
    </source>
</evidence>
<gene>
    <name evidence="7" type="ORF">EIP75_15450</name>
</gene>
<dbReference type="AlphaFoldDB" id="A0A3R8U2R1"/>
<dbReference type="EMBL" id="RSED01000012">
    <property type="protein sequence ID" value="RRS03459.1"/>
    <property type="molecule type" value="Genomic_DNA"/>
</dbReference>
<dbReference type="OrthoDB" id="9789940at2"/>
<name>A0A3R8U2R1_9BURK</name>
<evidence type="ECO:0000256" key="4">
    <source>
        <dbReference type="ARBA" id="ARBA00022989"/>
    </source>
</evidence>
<dbReference type="GO" id="GO:0005886">
    <property type="term" value="C:plasma membrane"/>
    <property type="evidence" value="ECO:0007669"/>
    <property type="project" value="UniProtKB-SubCell"/>
</dbReference>
<protein>
    <recommendedName>
        <fullName evidence="6">SURF1-like protein</fullName>
    </recommendedName>
</protein>
<dbReference type="PROSITE" id="PS50895">
    <property type="entry name" value="SURF1"/>
    <property type="match status" value="1"/>
</dbReference>
<feature type="transmembrane region" description="Helical" evidence="6">
    <location>
        <begin position="225"/>
        <end position="244"/>
    </location>
</feature>
<reference evidence="7 8" key="1">
    <citation type="submission" date="2018-12" db="EMBL/GenBank/DDBJ databases">
        <title>The whole draft genome of Aquabacterium sp. SJQ9.</title>
        <authorList>
            <person name="Sun L."/>
            <person name="Gao X."/>
            <person name="Chen W."/>
            <person name="Huang K."/>
        </authorList>
    </citation>
    <scope>NUCLEOTIDE SEQUENCE [LARGE SCALE GENOMIC DNA]</scope>
    <source>
        <strain evidence="7 8">SJQ9</strain>
    </source>
</reference>
<proteinExistence type="inferred from homology"/>
<comment type="caution">
    <text evidence="7">The sequence shown here is derived from an EMBL/GenBank/DDBJ whole genome shotgun (WGS) entry which is preliminary data.</text>
</comment>
<keyword evidence="8" id="KW-1185">Reference proteome</keyword>
<sequence>MRASRPLIVLLATLVGVGVTASLGQWQLRRAAAKQALHDTIEAHGQLAALDNATLPCAESVWTGQLQRRVELRGHWLNERTVWLDNRPMAGRVGLFVLTPLRLSVPVDQGGACAATVLVQRGWVPRDPRDRTRVPPLPPVGGEVLVHGRLVAAPSKLMELGDPGAAQPGAVRQNVGLAALSQEWGEALRPGSIQQEGDEVPSPPGGTGLLREWWRPTLDVGRHQAYAAQWFAMAGAMVVLYVWFQWIRPRRRRQPGSA</sequence>
<comment type="subcellular location">
    <subcellularLocation>
        <location evidence="6">Cell membrane</location>
        <topology evidence="6">Multi-pass membrane protein</topology>
    </subcellularLocation>
    <subcellularLocation>
        <location evidence="1">Membrane</location>
    </subcellularLocation>
</comment>
<keyword evidence="3 6" id="KW-0812">Transmembrane</keyword>
<accession>A0A3R8U2R1</accession>
<dbReference type="InterPro" id="IPR002994">
    <property type="entry name" value="Surf1/Shy1"/>
</dbReference>
<evidence type="ECO:0000313" key="8">
    <source>
        <dbReference type="Proteomes" id="UP000269265"/>
    </source>
</evidence>
<dbReference type="Pfam" id="PF02104">
    <property type="entry name" value="SURF1"/>
    <property type="match status" value="1"/>
</dbReference>
<evidence type="ECO:0000256" key="2">
    <source>
        <dbReference type="ARBA" id="ARBA00007165"/>
    </source>
</evidence>
<dbReference type="Proteomes" id="UP000269265">
    <property type="component" value="Unassembled WGS sequence"/>
</dbReference>
<evidence type="ECO:0000256" key="6">
    <source>
        <dbReference type="RuleBase" id="RU363076"/>
    </source>
</evidence>
<keyword evidence="6" id="KW-1003">Cell membrane</keyword>
<organism evidence="7 8">
    <name type="scientific">Aquabacterium soli</name>
    <dbReference type="NCBI Taxonomy" id="2493092"/>
    <lineage>
        <taxon>Bacteria</taxon>
        <taxon>Pseudomonadati</taxon>
        <taxon>Pseudomonadota</taxon>
        <taxon>Betaproteobacteria</taxon>
        <taxon>Burkholderiales</taxon>
        <taxon>Aquabacterium</taxon>
    </lineage>
</organism>
<dbReference type="CDD" id="cd06662">
    <property type="entry name" value="SURF1"/>
    <property type="match status" value="1"/>
</dbReference>
<keyword evidence="4 6" id="KW-1133">Transmembrane helix</keyword>
<dbReference type="PANTHER" id="PTHR23427:SF2">
    <property type="entry name" value="SURFEIT LOCUS PROTEIN 1"/>
    <property type="match status" value="1"/>
</dbReference>
<keyword evidence="5 6" id="KW-0472">Membrane</keyword>
<evidence type="ECO:0000256" key="5">
    <source>
        <dbReference type="ARBA" id="ARBA00023136"/>
    </source>
</evidence>
<dbReference type="PANTHER" id="PTHR23427">
    <property type="entry name" value="SURFEIT LOCUS PROTEIN"/>
    <property type="match status" value="1"/>
</dbReference>
<comment type="similarity">
    <text evidence="2 6">Belongs to the SURF1 family.</text>
</comment>